<dbReference type="InterPro" id="IPR011990">
    <property type="entry name" value="TPR-like_helical_dom_sf"/>
</dbReference>
<evidence type="ECO:0000313" key="5">
    <source>
        <dbReference type="Proteomes" id="UP000054097"/>
    </source>
</evidence>
<dbReference type="InterPro" id="IPR051240">
    <property type="entry name" value="Mito_RNA-Proc/Resp"/>
</dbReference>
<name>A0A0C2WLM7_SERVB</name>
<dbReference type="STRING" id="933852.A0A0C2WLM7"/>
<dbReference type="EMBL" id="KN824300">
    <property type="protein sequence ID" value="KIM27218.1"/>
    <property type="molecule type" value="Genomic_DNA"/>
</dbReference>
<reference evidence="4 5" key="1">
    <citation type="submission" date="2014-04" db="EMBL/GenBank/DDBJ databases">
        <authorList>
            <consortium name="DOE Joint Genome Institute"/>
            <person name="Kuo A."/>
            <person name="Zuccaro A."/>
            <person name="Kohler A."/>
            <person name="Nagy L.G."/>
            <person name="Floudas D."/>
            <person name="Copeland A."/>
            <person name="Barry K.W."/>
            <person name="Cichocki N."/>
            <person name="Veneault-Fourrey C."/>
            <person name="LaButti K."/>
            <person name="Lindquist E.A."/>
            <person name="Lipzen A."/>
            <person name="Lundell T."/>
            <person name="Morin E."/>
            <person name="Murat C."/>
            <person name="Sun H."/>
            <person name="Tunlid A."/>
            <person name="Henrissat B."/>
            <person name="Grigoriev I.V."/>
            <person name="Hibbett D.S."/>
            <person name="Martin F."/>
            <person name="Nordberg H.P."/>
            <person name="Cantor M.N."/>
            <person name="Hua S.X."/>
        </authorList>
    </citation>
    <scope>NUCLEOTIDE SEQUENCE [LARGE SCALE GENOMIC DNA]</scope>
    <source>
        <strain evidence="4 5">MAFF 305830</strain>
    </source>
</reference>
<feature type="repeat" description="PPR" evidence="2">
    <location>
        <begin position="200"/>
        <end position="234"/>
    </location>
</feature>
<dbReference type="PANTHER" id="PTHR47933:SF11">
    <property type="entry name" value="PENTATRICOPEPTIDE REPEAT-CONTAINING PROTEIN 2"/>
    <property type="match status" value="1"/>
</dbReference>
<evidence type="ECO:0000256" key="3">
    <source>
        <dbReference type="SAM" id="MobiDB-lite"/>
    </source>
</evidence>
<dbReference type="GO" id="GO:0003729">
    <property type="term" value="F:mRNA binding"/>
    <property type="evidence" value="ECO:0007669"/>
    <property type="project" value="TreeGrafter"/>
</dbReference>
<dbReference type="PANTHER" id="PTHR47933">
    <property type="entry name" value="PENTATRICOPEPTIDE REPEAT-CONTAINING PROTEIN 1, MITOCHONDRIAL"/>
    <property type="match status" value="1"/>
</dbReference>
<evidence type="ECO:0000256" key="2">
    <source>
        <dbReference type="PROSITE-ProRule" id="PRU00708"/>
    </source>
</evidence>
<dbReference type="SUPFAM" id="SSF81901">
    <property type="entry name" value="HCP-like"/>
    <property type="match status" value="1"/>
</dbReference>
<dbReference type="Pfam" id="PF13812">
    <property type="entry name" value="PPR_3"/>
    <property type="match status" value="1"/>
</dbReference>
<dbReference type="OrthoDB" id="411857at2759"/>
<dbReference type="Pfam" id="PF01535">
    <property type="entry name" value="PPR"/>
    <property type="match status" value="2"/>
</dbReference>
<dbReference type="Gene3D" id="1.25.40.10">
    <property type="entry name" value="Tetratricopeptide repeat domain"/>
    <property type="match status" value="2"/>
</dbReference>
<reference evidence="5" key="2">
    <citation type="submission" date="2015-01" db="EMBL/GenBank/DDBJ databases">
        <title>Evolutionary Origins and Diversification of the Mycorrhizal Mutualists.</title>
        <authorList>
            <consortium name="DOE Joint Genome Institute"/>
            <consortium name="Mycorrhizal Genomics Consortium"/>
            <person name="Kohler A."/>
            <person name="Kuo A."/>
            <person name="Nagy L.G."/>
            <person name="Floudas D."/>
            <person name="Copeland A."/>
            <person name="Barry K.W."/>
            <person name="Cichocki N."/>
            <person name="Veneault-Fourrey C."/>
            <person name="LaButti K."/>
            <person name="Lindquist E.A."/>
            <person name="Lipzen A."/>
            <person name="Lundell T."/>
            <person name="Morin E."/>
            <person name="Murat C."/>
            <person name="Riley R."/>
            <person name="Ohm R."/>
            <person name="Sun H."/>
            <person name="Tunlid A."/>
            <person name="Henrissat B."/>
            <person name="Grigoriev I.V."/>
            <person name="Hibbett D.S."/>
            <person name="Martin F."/>
        </authorList>
    </citation>
    <scope>NUCLEOTIDE SEQUENCE [LARGE SCALE GENOMIC DNA]</scope>
    <source>
        <strain evidence="5">MAFF 305830</strain>
    </source>
</reference>
<dbReference type="HOGENOM" id="CLU_030676_0_0_1"/>
<evidence type="ECO:0000313" key="4">
    <source>
        <dbReference type="EMBL" id="KIM27218.1"/>
    </source>
</evidence>
<keyword evidence="5" id="KW-1185">Reference proteome</keyword>
<feature type="repeat" description="PPR" evidence="2">
    <location>
        <begin position="307"/>
        <end position="343"/>
    </location>
</feature>
<gene>
    <name evidence="4" type="ORF">M408DRAFT_71498</name>
</gene>
<protein>
    <submittedName>
        <fullName evidence="4">Uncharacterized protein</fullName>
    </submittedName>
</protein>
<dbReference type="Pfam" id="PF13041">
    <property type="entry name" value="PPR_2"/>
    <property type="match status" value="1"/>
</dbReference>
<proteinExistence type="predicted"/>
<dbReference type="AlphaFoldDB" id="A0A0C2WLM7"/>
<keyword evidence="1" id="KW-0677">Repeat</keyword>
<feature type="repeat" description="PPR" evidence="2">
    <location>
        <begin position="235"/>
        <end position="265"/>
    </location>
</feature>
<accession>A0A0C2WLM7</accession>
<organism evidence="4 5">
    <name type="scientific">Serendipita vermifera MAFF 305830</name>
    <dbReference type="NCBI Taxonomy" id="933852"/>
    <lineage>
        <taxon>Eukaryota</taxon>
        <taxon>Fungi</taxon>
        <taxon>Dikarya</taxon>
        <taxon>Basidiomycota</taxon>
        <taxon>Agaricomycotina</taxon>
        <taxon>Agaricomycetes</taxon>
        <taxon>Sebacinales</taxon>
        <taxon>Serendipitaceae</taxon>
        <taxon>Serendipita</taxon>
    </lineage>
</organism>
<feature type="region of interest" description="Disordered" evidence="3">
    <location>
        <begin position="454"/>
        <end position="476"/>
    </location>
</feature>
<dbReference type="NCBIfam" id="TIGR00756">
    <property type="entry name" value="PPR"/>
    <property type="match status" value="1"/>
</dbReference>
<dbReference type="Proteomes" id="UP000054097">
    <property type="component" value="Unassembled WGS sequence"/>
</dbReference>
<dbReference type="InterPro" id="IPR002885">
    <property type="entry name" value="PPR_rpt"/>
</dbReference>
<dbReference type="PROSITE" id="PS51375">
    <property type="entry name" value="PPR"/>
    <property type="match status" value="3"/>
</dbReference>
<evidence type="ECO:0000256" key="1">
    <source>
        <dbReference type="ARBA" id="ARBA00022737"/>
    </source>
</evidence>
<sequence>MDVQASVDEARARYGRASSLEADSPVAPYTSNENRALPLKITPAQSSFIQEGVRKAGTNGESAVSPQVAFERLVAGFRTGEVPTPENIARLIISLSFHKEKDKIIKCYEIGNEVLASLAVNKSWQASGWVALEDAMVTALAHCGDMKAASIHRSRMVAQGSAPTASAYGALIANIKDTTDNAAVAIELFEESRRLNVEPNAYLYNTIISRLAKARKTDYAMMLFQAMKTAGLAPTEVTYGAIIAGCARIGDAHLAEILFEEMRALPGYQARIPPFNTMMQLYTHVKPNRERALHYYELMEQMGVQPSPYTYKLLLDVYGKVEPMSIEKMEEVLETMKSRGVEVTGNHYSSIIIARGCAMQDLDGALKIFNSLQTSNVLAYEALLTVLVNHHRIDLMQQYYDRMIKKDRVRPTAYINNLLIKGWASAGDIQAARDVFEGMMDPAAGAAAPNNHAPHVGIDGNQISGSSAGSPKDPVYREPSSWEAMIRAELSAGDRERANALLHRMKSRFYPAAVTAKIEGILWAPDIPQTVERSPDF</sequence>